<dbReference type="Pfam" id="PF00535">
    <property type="entry name" value="Glycos_transf_2"/>
    <property type="match status" value="1"/>
</dbReference>
<dbReference type="SUPFAM" id="SSF53448">
    <property type="entry name" value="Nucleotide-diphospho-sugar transferases"/>
    <property type="match status" value="1"/>
</dbReference>
<dbReference type="InterPro" id="IPR001173">
    <property type="entry name" value="Glyco_trans_2-like"/>
</dbReference>
<dbReference type="Gene3D" id="3.90.550.10">
    <property type="entry name" value="Spore Coat Polysaccharide Biosynthesis Protein SpsA, Chain A"/>
    <property type="match status" value="1"/>
</dbReference>
<dbReference type="PANTHER" id="PTHR48090">
    <property type="entry name" value="UNDECAPRENYL-PHOSPHATE 4-DEOXY-4-FORMAMIDO-L-ARABINOSE TRANSFERASE-RELATED"/>
    <property type="match status" value="1"/>
</dbReference>
<dbReference type="InterPro" id="IPR029044">
    <property type="entry name" value="Nucleotide-diphossugar_trans"/>
</dbReference>
<sequence>MTKITLLIPCFNEGGRILKVLEKMTAIPEIDQIICIDDGSTDTTAQKITENYDIEVLRLPQNVGKSAAVRLGLASTENEWVFLCDADLCQINIKEFRIACQHIKNDMADMIILRRMKAPWFVKFDRGDILFSGERILKTNDLKAVLKKEVENYQLEIAINQWMLDRNKKVYWLPSSVVNTYKFQKLGLVKGLIKEFGMWYNLIQYVGVKNYVYQISKFATKTFNSSKYSLQTKKTVSKDMVMQKLGL</sequence>
<feature type="domain" description="Glycosyltransferase 2-like" evidence="1">
    <location>
        <begin position="6"/>
        <end position="131"/>
    </location>
</feature>
<organism evidence="2">
    <name type="scientific">Roseihalotalea indica</name>
    <dbReference type="NCBI Taxonomy" id="2867963"/>
    <lineage>
        <taxon>Bacteria</taxon>
        <taxon>Pseudomonadati</taxon>
        <taxon>Bacteroidota</taxon>
        <taxon>Cytophagia</taxon>
        <taxon>Cytophagales</taxon>
        <taxon>Catalimonadaceae</taxon>
        <taxon>Roseihalotalea</taxon>
    </lineage>
</organism>
<reference evidence="2" key="2">
    <citation type="journal article" date="2024" name="Antonie Van Leeuwenhoek">
        <title>Roseihalotalea indica gen. nov., sp. nov., a halophilic Bacteroidetes from mesopelagic Southwest Indian Ocean with higher carbohydrate metabolic potential.</title>
        <authorList>
            <person name="Chen B."/>
            <person name="Zhang M."/>
            <person name="Lin D."/>
            <person name="Ye J."/>
            <person name="Tang K."/>
        </authorList>
    </citation>
    <scope>NUCLEOTIDE SEQUENCE</scope>
    <source>
        <strain evidence="2">TK19036</strain>
    </source>
</reference>
<proteinExistence type="predicted"/>
<dbReference type="EMBL" id="CP120682">
    <property type="protein sequence ID" value="WKN35440.1"/>
    <property type="molecule type" value="Genomic_DNA"/>
</dbReference>
<accession>A0AA49JFU0</accession>
<protein>
    <submittedName>
        <fullName evidence="2">Glycosyltransferase family 2 protein</fullName>
    </submittedName>
</protein>
<dbReference type="AlphaFoldDB" id="A0AA49JFU0"/>
<gene>
    <name evidence="2" type="ORF">K4G66_23995</name>
</gene>
<evidence type="ECO:0000313" key="2">
    <source>
        <dbReference type="EMBL" id="WKN35440.1"/>
    </source>
</evidence>
<reference evidence="2" key="1">
    <citation type="journal article" date="2023" name="Comput. Struct. Biotechnol. J.">
        <title>Discovery of a novel marine Bacteroidetes with a rich repertoire of carbohydrate-active enzymes.</title>
        <authorList>
            <person name="Chen B."/>
            <person name="Liu G."/>
            <person name="Chen Q."/>
            <person name="Wang H."/>
            <person name="Liu L."/>
            <person name="Tang K."/>
        </authorList>
    </citation>
    <scope>NUCLEOTIDE SEQUENCE</scope>
    <source>
        <strain evidence="2">TK19036</strain>
    </source>
</reference>
<evidence type="ECO:0000259" key="1">
    <source>
        <dbReference type="Pfam" id="PF00535"/>
    </source>
</evidence>
<dbReference type="InterPro" id="IPR050256">
    <property type="entry name" value="Glycosyltransferase_2"/>
</dbReference>
<dbReference type="PANTHER" id="PTHR48090:SF7">
    <property type="entry name" value="RFBJ PROTEIN"/>
    <property type="match status" value="1"/>
</dbReference>
<name>A0AA49JFU0_9BACT</name>